<evidence type="ECO:0000313" key="4">
    <source>
        <dbReference type="Proteomes" id="UP000717364"/>
    </source>
</evidence>
<dbReference type="RefSeq" id="WP_215610745.1">
    <property type="nucleotide sequence ID" value="NZ_JADOES010000054.1"/>
</dbReference>
<dbReference type="Proteomes" id="UP000717364">
    <property type="component" value="Unassembled WGS sequence"/>
</dbReference>
<reference evidence="3" key="1">
    <citation type="submission" date="2020-11" db="EMBL/GenBank/DDBJ databases">
        <authorList>
            <person name="Konstantinou D."/>
            <person name="Gkelis S."/>
            <person name="Popin R."/>
            <person name="Fewer D."/>
            <person name="Sivonen K."/>
        </authorList>
    </citation>
    <scope>NUCLEOTIDE SEQUENCE</scope>
    <source>
        <strain evidence="3">TAU-MAC 1115</strain>
    </source>
</reference>
<dbReference type="InterPro" id="IPR045429">
    <property type="entry name" value="EAD10"/>
</dbReference>
<sequence length="287" mass="31974">MPLSDELKNILDRIEARSYTEADLTTLRQLLSTPSNLVIEQLKSEYNINIEQARGFHIGDIYITSDTEVIQAVVQDDQERLDRLKKLQEKSRASCIARFRIAVASRERAIALADDQSLGIPPKSLNLEPGNVSVLTGELGIGKTLIAQRLFQQGVTRAIDEPNAPIPIYLESGEWQNNSSLEKIVNTAATGLGRPEFQGATVFLDGLDEVGATVATQILKEAYELVEIWPNTALLITSRPIRCLDDLVEKKEKISVLPLSEQQVHELIEKVLGQKIWQGDIRPITQQ</sequence>
<evidence type="ECO:0000313" key="3">
    <source>
        <dbReference type="EMBL" id="MBT9317680.1"/>
    </source>
</evidence>
<organism evidence="3 4">
    <name type="scientific">Leptothoe spongobia TAU-MAC 1115</name>
    <dbReference type="NCBI Taxonomy" id="1967444"/>
    <lineage>
        <taxon>Bacteria</taxon>
        <taxon>Bacillati</taxon>
        <taxon>Cyanobacteriota</taxon>
        <taxon>Cyanophyceae</taxon>
        <taxon>Nodosilineales</taxon>
        <taxon>Cymatolegaceae</taxon>
        <taxon>Leptothoe</taxon>
        <taxon>Leptothoe spongobia</taxon>
    </lineage>
</organism>
<keyword evidence="4" id="KW-1185">Reference proteome</keyword>
<dbReference type="InterPro" id="IPR007111">
    <property type="entry name" value="NACHT_NTPase"/>
</dbReference>
<evidence type="ECO:0000259" key="2">
    <source>
        <dbReference type="Pfam" id="PF19954"/>
    </source>
</evidence>
<dbReference type="Gene3D" id="3.40.50.300">
    <property type="entry name" value="P-loop containing nucleotide triphosphate hydrolases"/>
    <property type="match status" value="1"/>
</dbReference>
<feature type="domain" description="NACHT" evidence="1">
    <location>
        <begin position="132"/>
        <end position="272"/>
    </location>
</feature>
<dbReference type="Pfam" id="PF19954">
    <property type="entry name" value="EAD10"/>
    <property type="match status" value="1"/>
</dbReference>
<name>A0A947GK95_9CYAN</name>
<dbReference type="AlphaFoldDB" id="A0A947GK95"/>
<protein>
    <submittedName>
        <fullName evidence="3">NACHT domain-containing protein</fullName>
    </submittedName>
</protein>
<feature type="domain" description="Effector-associated" evidence="2">
    <location>
        <begin position="1"/>
        <end position="75"/>
    </location>
</feature>
<reference evidence="3" key="2">
    <citation type="journal article" date="2021" name="Mar. Drugs">
        <title>Genome Reduction and Secondary Metabolism of the Marine Sponge-Associated Cyanobacterium Leptothoe.</title>
        <authorList>
            <person name="Konstantinou D."/>
            <person name="Popin R.V."/>
            <person name="Fewer D.P."/>
            <person name="Sivonen K."/>
            <person name="Gkelis S."/>
        </authorList>
    </citation>
    <scope>NUCLEOTIDE SEQUENCE</scope>
    <source>
        <strain evidence="3">TAU-MAC 1115</strain>
    </source>
</reference>
<accession>A0A947GK95</accession>
<gene>
    <name evidence="3" type="ORF">IXB50_19855</name>
</gene>
<dbReference type="InterPro" id="IPR027417">
    <property type="entry name" value="P-loop_NTPase"/>
</dbReference>
<evidence type="ECO:0000259" key="1">
    <source>
        <dbReference type="Pfam" id="PF05729"/>
    </source>
</evidence>
<proteinExistence type="predicted"/>
<dbReference type="EMBL" id="JADOES010000054">
    <property type="protein sequence ID" value="MBT9317680.1"/>
    <property type="molecule type" value="Genomic_DNA"/>
</dbReference>
<dbReference type="SUPFAM" id="SSF52540">
    <property type="entry name" value="P-loop containing nucleoside triphosphate hydrolases"/>
    <property type="match status" value="1"/>
</dbReference>
<comment type="caution">
    <text evidence="3">The sequence shown here is derived from an EMBL/GenBank/DDBJ whole genome shotgun (WGS) entry which is preliminary data.</text>
</comment>
<dbReference type="Pfam" id="PF05729">
    <property type="entry name" value="NACHT"/>
    <property type="match status" value="1"/>
</dbReference>